<feature type="domain" description="HPt" evidence="2">
    <location>
        <begin position="69"/>
        <end position="135"/>
    </location>
</feature>
<dbReference type="Pfam" id="PF01627">
    <property type="entry name" value="Hpt"/>
    <property type="match status" value="1"/>
</dbReference>
<proteinExistence type="predicted"/>
<dbReference type="SUPFAM" id="SSF47226">
    <property type="entry name" value="Histidine-containing phosphotransfer domain, HPT domain"/>
    <property type="match status" value="1"/>
</dbReference>
<accession>A0A1G8Y926</accession>
<organism evidence="3 4">
    <name type="scientific">Meinhardsimonia xiamenensis</name>
    <dbReference type="NCBI Taxonomy" id="990712"/>
    <lineage>
        <taxon>Bacteria</taxon>
        <taxon>Pseudomonadati</taxon>
        <taxon>Pseudomonadota</taxon>
        <taxon>Alphaproteobacteria</taxon>
        <taxon>Rhodobacterales</taxon>
        <taxon>Paracoccaceae</taxon>
        <taxon>Meinhardsimonia</taxon>
    </lineage>
</organism>
<protein>
    <submittedName>
        <fullName evidence="3">HPt (Histidine-containing phosphotransfer) domain-containing protein</fullName>
    </submittedName>
</protein>
<dbReference type="InterPro" id="IPR036641">
    <property type="entry name" value="HPT_dom_sf"/>
</dbReference>
<reference evidence="4" key="1">
    <citation type="submission" date="2016-10" db="EMBL/GenBank/DDBJ databases">
        <authorList>
            <person name="Varghese N."/>
            <person name="Submissions S."/>
        </authorList>
    </citation>
    <scope>NUCLEOTIDE SEQUENCE [LARGE SCALE GENOMIC DNA]</scope>
    <source>
        <strain evidence="4">CGMCC 1.10789</strain>
    </source>
</reference>
<dbReference type="RefSeq" id="WP_245656798.1">
    <property type="nucleotide sequence ID" value="NZ_FNFV01000001.1"/>
</dbReference>
<dbReference type="Gene3D" id="1.20.120.160">
    <property type="entry name" value="HPT domain"/>
    <property type="match status" value="1"/>
</dbReference>
<sequence>MARKEEISPKNPSIIARRATIPPCMLKAAERIWSQPALAVGVPLVERAVIDWKRVEELKDEVGPEDFGDVLEVFLAEMDEMMNRFARAPQTPVTAEELHFLKGSALNLGFAALGALCTELEPACRSGEPVSTARLTTCYQRSRACFLANLDSGPAAA</sequence>
<evidence type="ECO:0000256" key="1">
    <source>
        <dbReference type="ARBA" id="ARBA00023012"/>
    </source>
</evidence>
<keyword evidence="4" id="KW-1185">Reference proteome</keyword>
<gene>
    <name evidence="3" type="ORF">SAMN05216257_101206</name>
</gene>
<name>A0A1G8Y926_9RHOB</name>
<evidence type="ECO:0000313" key="4">
    <source>
        <dbReference type="Proteomes" id="UP000199328"/>
    </source>
</evidence>
<dbReference type="GO" id="GO:0004672">
    <property type="term" value="F:protein kinase activity"/>
    <property type="evidence" value="ECO:0007669"/>
    <property type="project" value="UniProtKB-ARBA"/>
</dbReference>
<dbReference type="InterPro" id="IPR008207">
    <property type="entry name" value="Sig_transdc_His_kin_Hpt_dom"/>
</dbReference>
<dbReference type="STRING" id="990712.SAMN05216257_101206"/>
<evidence type="ECO:0000313" key="3">
    <source>
        <dbReference type="EMBL" id="SDJ98540.1"/>
    </source>
</evidence>
<dbReference type="EMBL" id="FNFV01000001">
    <property type="protein sequence ID" value="SDJ98540.1"/>
    <property type="molecule type" value="Genomic_DNA"/>
</dbReference>
<dbReference type="AlphaFoldDB" id="A0A1G8Y926"/>
<dbReference type="GO" id="GO:0000160">
    <property type="term" value="P:phosphorelay signal transduction system"/>
    <property type="evidence" value="ECO:0007669"/>
    <property type="project" value="UniProtKB-KW"/>
</dbReference>
<dbReference type="CDD" id="cd00088">
    <property type="entry name" value="HPT"/>
    <property type="match status" value="1"/>
</dbReference>
<evidence type="ECO:0000259" key="2">
    <source>
        <dbReference type="Pfam" id="PF01627"/>
    </source>
</evidence>
<keyword evidence="1" id="KW-0902">Two-component regulatory system</keyword>
<dbReference type="Proteomes" id="UP000199328">
    <property type="component" value="Unassembled WGS sequence"/>
</dbReference>